<evidence type="ECO:0000313" key="2">
    <source>
        <dbReference type="Proteomes" id="UP001283361"/>
    </source>
</evidence>
<accession>A0AAE1A8A8</accession>
<evidence type="ECO:0000313" key="1">
    <source>
        <dbReference type="EMBL" id="KAK3782823.1"/>
    </source>
</evidence>
<reference evidence="1" key="1">
    <citation type="journal article" date="2023" name="G3 (Bethesda)">
        <title>A reference genome for the long-term kleptoplast-retaining sea slug Elysia crispata morphotype clarki.</title>
        <authorList>
            <person name="Eastman K.E."/>
            <person name="Pendleton A.L."/>
            <person name="Shaikh M.A."/>
            <person name="Suttiyut T."/>
            <person name="Ogas R."/>
            <person name="Tomko P."/>
            <person name="Gavelis G."/>
            <person name="Widhalm J.R."/>
            <person name="Wisecaver J.H."/>
        </authorList>
    </citation>
    <scope>NUCLEOTIDE SEQUENCE</scope>
    <source>
        <strain evidence="1">ECLA1</strain>
    </source>
</reference>
<keyword evidence="2" id="KW-1185">Reference proteome</keyword>
<gene>
    <name evidence="1" type="ORF">RRG08_002457</name>
</gene>
<name>A0AAE1A8A8_9GAST</name>
<organism evidence="1 2">
    <name type="scientific">Elysia crispata</name>
    <name type="common">lettuce slug</name>
    <dbReference type="NCBI Taxonomy" id="231223"/>
    <lineage>
        <taxon>Eukaryota</taxon>
        <taxon>Metazoa</taxon>
        <taxon>Spiralia</taxon>
        <taxon>Lophotrochozoa</taxon>
        <taxon>Mollusca</taxon>
        <taxon>Gastropoda</taxon>
        <taxon>Heterobranchia</taxon>
        <taxon>Euthyneura</taxon>
        <taxon>Panpulmonata</taxon>
        <taxon>Sacoglossa</taxon>
        <taxon>Placobranchoidea</taxon>
        <taxon>Plakobranchidae</taxon>
        <taxon>Elysia</taxon>
    </lineage>
</organism>
<dbReference type="Proteomes" id="UP001283361">
    <property type="component" value="Unassembled WGS sequence"/>
</dbReference>
<sequence>MLLLYDVAKIGLHASGVGAAGVGDAVHARSSVTIHSCQWAEPPRNRNTTSTTNVGKVVWGCVCVLTLRMADNGTALFSKMHARLYVTDIINPWPCACVAQDVMTGTSACLMKIRSSRDSSLGKSELIDKCEEETRKA</sequence>
<proteinExistence type="predicted"/>
<protein>
    <submittedName>
        <fullName evidence="1">Uncharacterized protein</fullName>
    </submittedName>
</protein>
<dbReference type="EMBL" id="JAWDGP010002483">
    <property type="protein sequence ID" value="KAK3782823.1"/>
    <property type="molecule type" value="Genomic_DNA"/>
</dbReference>
<dbReference type="AlphaFoldDB" id="A0AAE1A8A8"/>
<comment type="caution">
    <text evidence="1">The sequence shown here is derived from an EMBL/GenBank/DDBJ whole genome shotgun (WGS) entry which is preliminary data.</text>
</comment>